<keyword evidence="1" id="KW-0472">Membrane</keyword>
<keyword evidence="1" id="KW-0812">Transmembrane</keyword>
<feature type="transmembrane region" description="Helical" evidence="1">
    <location>
        <begin position="24"/>
        <end position="42"/>
    </location>
</feature>
<keyword evidence="1" id="KW-1133">Transmembrane helix</keyword>
<evidence type="ECO:0000256" key="1">
    <source>
        <dbReference type="SAM" id="Phobius"/>
    </source>
</evidence>
<evidence type="ECO:0000313" key="3">
    <source>
        <dbReference type="Proteomes" id="UP001224926"/>
    </source>
</evidence>
<evidence type="ECO:0000313" key="2">
    <source>
        <dbReference type="EMBL" id="WMT06222.1"/>
    </source>
</evidence>
<organism evidence="2 3">
    <name type="scientific">Natrinema thermotolerans</name>
    <dbReference type="NCBI Taxonomy" id="121872"/>
    <lineage>
        <taxon>Archaea</taxon>
        <taxon>Methanobacteriati</taxon>
        <taxon>Methanobacteriota</taxon>
        <taxon>Stenosarchaea group</taxon>
        <taxon>Halobacteria</taxon>
        <taxon>Halobacteriales</taxon>
        <taxon>Natrialbaceae</taxon>
        <taxon>Natrinema</taxon>
    </lineage>
</organism>
<keyword evidence="3" id="KW-1185">Reference proteome</keyword>
<dbReference type="GeneID" id="84214793"/>
<sequence length="46" mass="5182">MSTDGWLPIGDAVTDRWTVLERDWQSVLIGAAIVALVVLFELQIPW</sequence>
<dbReference type="RefSeq" id="WP_006647897.1">
    <property type="nucleotide sequence ID" value="NZ_CP101873.1"/>
</dbReference>
<dbReference type="Proteomes" id="UP001224926">
    <property type="component" value="Chromosome"/>
</dbReference>
<gene>
    <name evidence="2" type="ORF">NP511_12590</name>
</gene>
<dbReference type="AlphaFoldDB" id="A0AAF0P821"/>
<name>A0AAF0P821_9EURY</name>
<accession>A0AAF0P821</accession>
<dbReference type="EMBL" id="CP101873">
    <property type="protein sequence ID" value="WMT06222.1"/>
    <property type="molecule type" value="Genomic_DNA"/>
</dbReference>
<protein>
    <submittedName>
        <fullName evidence="2">Uncharacterized protein</fullName>
    </submittedName>
</protein>
<proteinExistence type="predicted"/>
<reference evidence="2 3" key="1">
    <citation type="submission" date="2022-07" db="EMBL/GenBank/DDBJ databases">
        <title>Two temperate virus in Haloterrigena jeotgali A29.</title>
        <authorList>
            <person name="Deng X."/>
        </authorList>
    </citation>
    <scope>NUCLEOTIDE SEQUENCE [LARGE SCALE GENOMIC DNA]</scope>
    <source>
        <strain evidence="2 3">A29</strain>
    </source>
</reference>